<dbReference type="SUPFAM" id="SSF88723">
    <property type="entry name" value="PIN domain-like"/>
    <property type="match status" value="1"/>
</dbReference>
<sequence length="170" mass="19005">WLYAIQGSLMIARKKGASWALTGGDTEHNLILEHLAYWNSIPANIGFYFDGPKVPDEKRGKRVHTRPHGLIHVFKELINGFNFRVVEAPGEAEAELAYLNRTNVLQHIVTPDVDAFLFGATSVIRSPRDSKNRDSVEVYTRQSLDKQDPDRLSRAGILFIAVVSGGDYSP</sequence>
<reference evidence="2 3" key="1">
    <citation type="journal article" date="2019" name="Nat. Ecol. Evol.">
        <title>Megaphylogeny resolves global patterns of mushroom evolution.</title>
        <authorList>
            <person name="Varga T."/>
            <person name="Krizsan K."/>
            <person name="Foldi C."/>
            <person name="Dima B."/>
            <person name="Sanchez-Garcia M."/>
            <person name="Sanchez-Ramirez S."/>
            <person name="Szollosi G.J."/>
            <person name="Szarkandi J.G."/>
            <person name="Papp V."/>
            <person name="Albert L."/>
            <person name="Andreopoulos W."/>
            <person name="Angelini C."/>
            <person name="Antonin V."/>
            <person name="Barry K.W."/>
            <person name="Bougher N.L."/>
            <person name="Buchanan P."/>
            <person name="Buyck B."/>
            <person name="Bense V."/>
            <person name="Catcheside P."/>
            <person name="Chovatia M."/>
            <person name="Cooper J."/>
            <person name="Damon W."/>
            <person name="Desjardin D."/>
            <person name="Finy P."/>
            <person name="Geml J."/>
            <person name="Haridas S."/>
            <person name="Hughes K."/>
            <person name="Justo A."/>
            <person name="Karasinski D."/>
            <person name="Kautmanova I."/>
            <person name="Kiss B."/>
            <person name="Kocsube S."/>
            <person name="Kotiranta H."/>
            <person name="LaButti K.M."/>
            <person name="Lechner B.E."/>
            <person name="Liimatainen K."/>
            <person name="Lipzen A."/>
            <person name="Lukacs Z."/>
            <person name="Mihaltcheva S."/>
            <person name="Morgado L.N."/>
            <person name="Niskanen T."/>
            <person name="Noordeloos M.E."/>
            <person name="Ohm R.A."/>
            <person name="Ortiz-Santana B."/>
            <person name="Ovrebo C."/>
            <person name="Racz N."/>
            <person name="Riley R."/>
            <person name="Savchenko A."/>
            <person name="Shiryaev A."/>
            <person name="Soop K."/>
            <person name="Spirin V."/>
            <person name="Szebenyi C."/>
            <person name="Tomsovsky M."/>
            <person name="Tulloss R.E."/>
            <person name="Uehling J."/>
            <person name="Grigoriev I.V."/>
            <person name="Vagvolgyi C."/>
            <person name="Papp T."/>
            <person name="Martin F.M."/>
            <person name="Miettinen O."/>
            <person name="Hibbett D.S."/>
            <person name="Nagy L.G."/>
        </authorList>
    </citation>
    <scope>NUCLEOTIDE SEQUENCE [LARGE SCALE GENOMIC DNA]</scope>
    <source>
        <strain evidence="2 3">FP101781</strain>
    </source>
</reference>
<dbReference type="PANTHER" id="PTHR11081:SF75">
    <property type="entry name" value="ENDONUCLEASE, PUTATIVE (AFU_ORTHOLOGUE AFUA_3G13260)-RELATED"/>
    <property type="match status" value="1"/>
</dbReference>
<dbReference type="PANTHER" id="PTHR11081">
    <property type="entry name" value="FLAP ENDONUCLEASE FAMILY MEMBER"/>
    <property type="match status" value="1"/>
</dbReference>
<evidence type="ECO:0000259" key="1">
    <source>
        <dbReference type="SMART" id="SM00484"/>
    </source>
</evidence>
<dbReference type="InterPro" id="IPR029060">
    <property type="entry name" value="PIN-like_dom_sf"/>
</dbReference>
<dbReference type="InterPro" id="IPR006086">
    <property type="entry name" value="XPG-I_dom"/>
</dbReference>
<dbReference type="Gene3D" id="3.40.50.1010">
    <property type="entry name" value="5'-nuclease"/>
    <property type="match status" value="1"/>
</dbReference>
<dbReference type="GO" id="GO:0017108">
    <property type="term" value="F:5'-flap endonuclease activity"/>
    <property type="evidence" value="ECO:0007669"/>
    <property type="project" value="TreeGrafter"/>
</dbReference>
<protein>
    <submittedName>
        <fullName evidence="2">PIN domain-like protein</fullName>
    </submittedName>
</protein>
<evidence type="ECO:0000313" key="3">
    <source>
        <dbReference type="Proteomes" id="UP000298030"/>
    </source>
</evidence>
<feature type="domain" description="XPG-I" evidence="1">
    <location>
        <begin position="79"/>
        <end position="150"/>
    </location>
</feature>
<accession>A0A4Y7T8I2</accession>
<name>A0A4Y7T8I2_COPMI</name>
<dbReference type="Pfam" id="PF00867">
    <property type="entry name" value="XPG_I"/>
    <property type="match status" value="1"/>
</dbReference>
<keyword evidence="3" id="KW-1185">Reference proteome</keyword>
<proteinExistence type="predicted"/>
<dbReference type="EMBL" id="QPFP01000025">
    <property type="protein sequence ID" value="TEB29912.1"/>
    <property type="molecule type" value="Genomic_DNA"/>
</dbReference>
<dbReference type="InterPro" id="IPR006084">
    <property type="entry name" value="XPG/Rad2"/>
</dbReference>
<dbReference type="SMART" id="SM00484">
    <property type="entry name" value="XPGI"/>
    <property type="match status" value="1"/>
</dbReference>
<comment type="caution">
    <text evidence="2">The sequence shown here is derived from an EMBL/GenBank/DDBJ whole genome shotgun (WGS) entry which is preliminary data.</text>
</comment>
<dbReference type="OrthoDB" id="2148513at2759"/>
<organism evidence="2 3">
    <name type="scientific">Coprinellus micaceus</name>
    <name type="common">Glistening ink-cap mushroom</name>
    <name type="synonym">Coprinus micaceus</name>
    <dbReference type="NCBI Taxonomy" id="71717"/>
    <lineage>
        <taxon>Eukaryota</taxon>
        <taxon>Fungi</taxon>
        <taxon>Dikarya</taxon>
        <taxon>Basidiomycota</taxon>
        <taxon>Agaricomycotina</taxon>
        <taxon>Agaricomycetes</taxon>
        <taxon>Agaricomycetidae</taxon>
        <taxon>Agaricales</taxon>
        <taxon>Agaricineae</taxon>
        <taxon>Psathyrellaceae</taxon>
        <taxon>Coprinellus</taxon>
    </lineage>
</organism>
<gene>
    <name evidence="2" type="ORF">FA13DRAFT_1568875</name>
</gene>
<feature type="non-terminal residue" evidence="2">
    <location>
        <position position="1"/>
    </location>
</feature>
<dbReference type="Proteomes" id="UP000298030">
    <property type="component" value="Unassembled WGS sequence"/>
</dbReference>
<evidence type="ECO:0000313" key="2">
    <source>
        <dbReference type="EMBL" id="TEB29912.1"/>
    </source>
</evidence>
<dbReference type="GO" id="GO:0006974">
    <property type="term" value="P:DNA damage response"/>
    <property type="evidence" value="ECO:0007669"/>
    <property type="project" value="UniProtKB-ARBA"/>
</dbReference>
<feature type="non-terminal residue" evidence="2">
    <location>
        <position position="170"/>
    </location>
</feature>
<dbReference type="PRINTS" id="PR00853">
    <property type="entry name" value="XPGRADSUPER"/>
</dbReference>
<dbReference type="AlphaFoldDB" id="A0A4Y7T8I2"/>
<dbReference type="STRING" id="71717.A0A4Y7T8I2"/>